<feature type="transmembrane region" description="Helical" evidence="1">
    <location>
        <begin position="190"/>
        <end position="209"/>
    </location>
</feature>
<keyword evidence="3" id="KW-0378">Hydrolase</keyword>
<feature type="domain" description="CAAX prenyl protease 2/Lysostaphin resistance protein A-like" evidence="2">
    <location>
        <begin position="105"/>
        <end position="203"/>
    </location>
</feature>
<gene>
    <name evidence="3" type="ORF">NRK68_00370</name>
</gene>
<dbReference type="Pfam" id="PF02517">
    <property type="entry name" value="Rce1-like"/>
    <property type="match status" value="1"/>
</dbReference>
<dbReference type="InterPro" id="IPR042150">
    <property type="entry name" value="MmRce1-like"/>
</dbReference>
<dbReference type="PANTHER" id="PTHR35797:SF1">
    <property type="entry name" value="PROTEASE"/>
    <property type="match status" value="1"/>
</dbReference>
<dbReference type="EMBL" id="CP102514">
    <property type="protein sequence ID" value="UUY45798.1"/>
    <property type="molecule type" value="Genomic_DNA"/>
</dbReference>
<dbReference type="RefSeq" id="WP_257854334.1">
    <property type="nucleotide sequence ID" value="NZ_CP102514.1"/>
</dbReference>
<feature type="transmembrane region" description="Helical" evidence="1">
    <location>
        <begin position="137"/>
        <end position="157"/>
    </location>
</feature>
<dbReference type="InterPro" id="IPR003675">
    <property type="entry name" value="Rce1/LyrA-like_dom"/>
</dbReference>
<evidence type="ECO:0000256" key="1">
    <source>
        <dbReference type="SAM" id="Phobius"/>
    </source>
</evidence>
<sequence>MFLAVAFVAAGLLGAVQPATGIPPEVVQLTQVGPAVAVAAVALLWPGRIRDRLAGTLPARERTAGTAGRRVALLLTPVLIIALCAGGGLLTSGSLPVTGPQAFTHPVVLVVAAQLLGACAEEIGWRCHLQPLLRTRFGPVTASALVGVLWGLWHVPVFTHEPAYAAGFLLATTAMSVILGLALEGVRSNRLLLAGGFHTLVNLGMLYVTDETAAATAPMLILGAACLAAALPWLAATRRAEHPAPDRITDATARGAR</sequence>
<keyword evidence="1" id="KW-1133">Transmembrane helix</keyword>
<keyword evidence="1" id="KW-0812">Transmembrane</keyword>
<feature type="transmembrane region" description="Helical" evidence="1">
    <location>
        <begin position="71"/>
        <end position="91"/>
    </location>
</feature>
<evidence type="ECO:0000259" key="2">
    <source>
        <dbReference type="Pfam" id="PF02517"/>
    </source>
</evidence>
<accession>A0ABY5PQB1</accession>
<dbReference type="GeneID" id="95571891"/>
<dbReference type="PANTHER" id="PTHR35797">
    <property type="entry name" value="PROTEASE-RELATED"/>
    <property type="match status" value="1"/>
</dbReference>
<feature type="transmembrane region" description="Helical" evidence="1">
    <location>
        <begin position="163"/>
        <end position="183"/>
    </location>
</feature>
<evidence type="ECO:0000313" key="4">
    <source>
        <dbReference type="Proteomes" id="UP001057738"/>
    </source>
</evidence>
<feature type="transmembrane region" description="Helical" evidence="1">
    <location>
        <begin position="103"/>
        <end position="125"/>
    </location>
</feature>
<reference evidence="3" key="1">
    <citation type="submission" date="2022-08" db="EMBL/GenBank/DDBJ databases">
        <authorList>
            <person name="Tian L."/>
        </authorList>
    </citation>
    <scope>NUCLEOTIDE SEQUENCE</scope>
    <source>
        <strain evidence="3">CM253</strain>
    </source>
</reference>
<evidence type="ECO:0000313" key="3">
    <source>
        <dbReference type="EMBL" id="UUY45798.1"/>
    </source>
</evidence>
<keyword evidence="3" id="KW-0645">Protease</keyword>
<keyword evidence="4" id="KW-1185">Reference proteome</keyword>
<feature type="transmembrane region" description="Helical" evidence="1">
    <location>
        <begin position="215"/>
        <end position="235"/>
    </location>
</feature>
<name>A0ABY5PQB1_9ACTN</name>
<dbReference type="Proteomes" id="UP001057738">
    <property type="component" value="Chromosome"/>
</dbReference>
<organism evidence="3 4">
    <name type="scientific">Streptomyces yangpuensis</name>
    <dbReference type="NCBI Taxonomy" id="1648182"/>
    <lineage>
        <taxon>Bacteria</taxon>
        <taxon>Bacillati</taxon>
        <taxon>Actinomycetota</taxon>
        <taxon>Actinomycetes</taxon>
        <taxon>Kitasatosporales</taxon>
        <taxon>Streptomycetaceae</taxon>
        <taxon>Streptomyces</taxon>
    </lineage>
</organism>
<proteinExistence type="predicted"/>
<keyword evidence="3" id="KW-0482">Metalloprotease</keyword>
<feature type="transmembrane region" description="Helical" evidence="1">
    <location>
        <begin position="31"/>
        <end position="50"/>
    </location>
</feature>
<protein>
    <submittedName>
        <fullName evidence="3">CPBP family intramembrane metalloprotease</fullName>
    </submittedName>
</protein>
<dbReference type="GO" id="GO:0008237">
    <property type="term" value="F:metallopeptidase activity"/>
    <property type="evidence" value="ECO:0007669"/>
    <property type="project" value="UniProtKB-KW"/>
</dbReference>
<keyword evidence="1" id="KW-0472">Membrane</keyword>